<evidence type="ECO:0000313" key="3">
    <source>
        <dbReference type="EMBL" id="PTQ29113.1"/>
    </source>
</evidence>
<dbReference type="FunFam" id="3.40.50.170:FF:000010">
    <property type="entry name" value="Methionyl-tRNA formyltransferase"/>
    <property type="match status" value="1"/>
</dbReference>
<dbReference type="CDD" id="cd08646">
    <property type="entry name" value="FMT_core_Met-tRNA-FMT_N"/>
    <property type="match status" value="1"/>
</dbReference>
<evidence type="ECO:0000313" key="4">
    <source>
        <dbReference type="Proteomes" id="UP000244005"/>
    </source>
</evidence>
<reference evidence="4" key="1">
    <citation type="journal article" date="2017" name="Cell">
        <title>Insights into land plant evolution garnered from the Marchantia polymorpha genome.</title>
        <authorList>
            <person name="Bowman J.L."/>
            <person name="Kohchi T."/>
            <person name="Yamato K.T."/>
            <person name="Jenkins J."/>
            <person name="Shu S."/>
            <person name="Ishizaki K."/>
            <person name="Yamaoka S."/>
            <person name="Nishihama R."/>
            <person name="Nakamura Y."/>
            <person name="Berger F."/>
            <person name="Adam C."/>
            <person name="Aki S.S."/>
            <person name="Althoff F."/>
            <person name="Araki T."/>
            <person name="Arteaga-Vazquez M.A."/>
            <person name="Balasubrmanian S."/>
            <person name="Barry K."/>
            <person name="Bauer D."/>
            <person name="Boehm C.R."/>
            <person name="Briginshaw L."/>
            <person name="Caballero-Perez J."/>
            <person name="Catarino B."/>
            <person name="Chen F."/>
            <person name="Chiyoda S."/>
            <person name="Chovatia M."/>
            <person name="Davies K.M."/>
            <person name="Delmans M."/>
            <person name="Demura T."/>
            <person name="Dierschke T."/>
            <person name="Dolan L."/>
            <person name="Dorantes-Acosta A.E."/>
            <person name="Eklund D.M."/>
            <person name="Florent S.N."/>
            <person name="Flores-Sandoval E."/>
            <person name="Fujiyama A."/>
            <person name="Fukuzawa H."/>
            <person name="Galik B."/>
            <person name="Grimanelli D."/>
            <person name="Grimwood J."/>
            <person name="Grossniklaus U."/>
            <person name="Hamada T."/>
            <person name="Haseloff J."/>
            <person name="Hetherington A.J."/>
            <person name="Higo A."/>
            <person name="Hirakawa Y."/>
            <person name="Hundley H.N."/>
            <person name="Ikeda Y."/>
            <person name="Inoue K."/>
            <person name="Inoue S.I."/>
            <person name="Ishida S."/>
            <person name="Jia Q."/>
            <person name="Kakita M."/>
            <person name="Kanazawa T."/>
            <person name="Kawai Y."/>
            <person name="Kawashima T."/>
            <person name="Kennedy M."/>
            <person name="Kinose K."/>
            <person name="Kinoshita T."/>
            <person name="Kohara Y."/>
            <person name="Koide E."/>
            <person name="Komatsu K."/>
            <person name="Kopischke S."/>
            <person name="Kubo M."/>
            <person name="Kyozuka J."/>
            <person name="Lagercrantz U."/>
            <person name="Lin S.S."/>
            <person name="Lindquist E."/>
            <person name="Lipzen A.M."/>
            <person name="Lu C.W."/>
            <person name="De Luna E."/>
            <person name="Martienssen R.A."/>
            <person name="Minamino N."/>
            <person name="Mizutani M."/>
            <person name="Mizutani M."/>
            <person name="Mochizuki N."/>
            <person name="Monte I."/>
            <person name="Mosher R."/>
            <person name="Nagasaki H."/>
            <person name="Nakagami H."/>
            <person name="Naramoto S."/>
            <person name="Nishitani K."/>
            <person name="Ohtani M."/>
            <person name="Okamoto T."/>
            <person name="Okumura M."/>
            <person name="Phillips J."/>
            <person name="Pollak B."/>
            <person name="Reinders A."/>
            <person name="Rovekamp M."/>
            <person name="Sano R."/>
            <person name="Sawa S."/>
            <person name="Schmid M.W."/>
            <person name="Shirakawa M."/>
            <person name="Solano R."/>
            <person name="Spunde A."/>
            <person name="Suetsugu N."/>
            <person name="Sugano S."/>
            <person name="Sugiyama A."/>
            <person name="Sun R."/>
            <person name="Suzuki Y."/>
            <person name="Takenaka M."/>
            <person name="Takezawa D."/>
            <person name="Tomogane H."/>
            <person name="Tsuzuki M."/>
            <person name="Ueda T."/>
            <person name="Umeda M."/>
            <person name="Ward J.M."/>
            <person name="Watanabe Y."/>
            <person name="Yazaki K."/>
            <person name="Yokoyama R."/>
            <person name="Yoshitake Y."/>
            <person name="Yotsui I."/>
            <person name="Zachgo S."/>
            <person name="Schmutz J."/>
        </authorList>
    </citation>
    <scope>NUCLEOTIDE SEQUENCE [LARGE SCALE GENOMIC DNA]</scope>
    <source>
        <strain evidence="4">Tak-1</strain>
    </source>
</reference>
<dbReference type="InterPro" id="IPR002376">
    <property type="entry name" value="Formyl_transf_N"/>
</dbReference>
<dbReference type="GO" id="GO:0004479">
    <property type="term" value="F:methionyl-tRNA formyltransferase activity"/>
    <property type="evidence" value="ECO:0007669"/>
    <property type="project" value="UniProtKB-EC"/>
</dbReference>
<protein>
    <recommendedName>
        <fullName evidence="1">methionyl-tRNA formyltransferase</fullName>
        <ecNumber evidence="1">2.1.2.9</ecNumber>
    </recommendedName>
</protein>
<dbReference type="PANTHER" id="PTHR11138:SF5">
    <property type="entry name" value="METHIONYL-TRNA FORMYLTRANSFERASE, MITOCHONDRIAL"/>
    <property type="match status" value="1"/>
</dbReference>
<dbReference type="EC" id="2.1.2.9" evidence="1"/>
<sequence>MGSLRLLAWPRTCVVVSTEVLCRAKCGSSASRPALIRCMSAESSSKKSLVFLGTPSVAADVLDVLLEASQAESSLFEVAAVVTQPPSTRGRGRKLLPSAVEQHALHKGFPADRIFSPQKAGEETFLAELKKLKPDLCVTAAYGNILPTKFLNIAPCGTVNVHPSLLPLYRGAAPVQRAVQDGVKVSGVTVAYTVRALDAGPIIAAESHDVDSNIKAPELLRTLFQKGSSFEPTSPTTLFVENVESMSKCCCFSLCLDHPLALV</sequence>
<dbReference type="PANTHER" id="PTHR11138">
    <property type="entry name" value="METHIONYL-TRNA FORMYLTRANSFERASE"/>
    <property type="match status" value="1"/>
</dbReference>
<dbReference type="AlphaFoldDB" id="A0A2R6W5I0"/>
<feature type="domain" description="Formyl transferase N-terminal" evidence="2">
    <location>
        <begin position="47"/>
        <end position="218"/>
    </location>
</feature>
<dbReference type="Pfam" id="PF00551">
    <property type="entry name" value="Formyl_trans_N"/>
    <property type="match status" value="1"/>
</dbReference>
<evidence type="ECO:0000259" key="2">
    <source>
        <dbReference type="Pfam" id="PF00551"/>
    </source>
</evidence>
<dbReference type="SUPFAM" id="SSF53328">
    <property type="entry name" value="Formyltransferase"/>
    <property type="match status" value="1"/>
</dbReference>
<dbReference type="Proteomes" id="UP000244005">
    <property type="component" value="Unassembled WGS sequence"/>
</dbReference>
<dbReference type="OMA" id="CASETQD"/>
<name>A0A2R6W5I0_MARPO</name>
<evidence type="ECO:0000256" key="1">
    <source>
        <dbReference type="ARBA" id="ARBA00012261"/>
    </source>
</evidence>
<proteinExistence type="predicted"/>
<keyword evidence="4" id="KW-1185">Reference proteome</keyword>
<dbReference type="Gene3D" id="3.40.50.170">
    <property type="entry name" value="Formyl transferase, N-terminal domain"/>
    <property type="match status" value="1"/>
</dbReference>
<dbReference type="InterPro" id="IPR036477">
    <property type="entry name" value="Formyl_transf_N_sf"/>
</dbReference>
<organism evidence="3 4">
    <name type="scientific">Marchantia polymorpha</name>
    <name type="common">Common liverwort</name>
    <name type="synonym">Marchantia aquatica</name>
    <dbReference type="NCBI Taxonomy" id="3197"/>
    <lineage>
        <taxon>Eukaryota</taxon>
        <taxon>Viridiplantae</taxon>
        <taxon>Streptophyta</taxon>
        <taxon>Embryophyta</taxon>
        <taxon>Marchantiophyta</taxon>
        <taxon>Marchantiopsida</taxon>
        <taxon>Marchantiidae</taxon>
        <taxon>Marchantiales</taxon>
        <taxon>Marchantiaceae</taxon>
        <taxon>Marchantia</taxon>
    </lineage>
</organism>
<gene>
    <name evidence="3" type="ORF">MARPO_0147s0006</name>
</gene>
<dbReference type="InterPro" id="IPR041711">
    <property type="entry name" value="Met-tRNA-FMT_N"/>
</dbReference>
<dbReference type="EMBL" id="KZ772817">
    <property type="protein sequence ID" value="PTQ29113.1"/>
    <property type="molecule type" value="Genomic_DNA"/>
</dbReference>
<dbReference type="OrthoDB" id="10268103at2759"/>
<accession>A0A2R6W5I0</accession>